<dbReference type="CDD" id="cd02019">
    <property type="entry name" value="NK"/>
    <property type="match status" value="1"/>
</dbReference>
<accession>U1LCN5</accession>
<protein>
    <submittedName>
        <fullName evidence="1">Uncharacterized protein</fullName>
    </submittedName>
</protein>
<dbReference type="PROSITE" id="PS51257">
    <property type="entry name" value="PROKAR_LIPOPROTEIN"/>
    <property type="match status" value="1"/>
</dbReference>
<organism evidence="1 2">
    <name type="scientific">Agrococcus pavilionensis RW1</name>
    <dbReference type="NCBI Taxonomy" id="1330458"/>
    <lineage>
        <taxon>Bacteria</taxon>
        <taxon>Bacillati</taxon>
        <taxon>Actinomycetota</taxon>
        <taxon>Actinomycetes</taxon>
        <taxon>Micrococcales</taxon>
        <taxon>Microbacteriaceae</taxon>
        <taxon>Agrococcus</taxon>
    </lineage>
</organism>
<dbReference type="PANTHER" id="PTHR37807">
    <property type="entry name" value="OS07G0160300 PROTEIN"/>
    <property type="match status" value="1"/>
</dbReference>
<dbReference type="EMBL" id="ASHR01000014">
    <property type="protein sequence ID" value="ERG64943.1"/>
    <property type="molecule type" value="Genomic_DNA"/>
</dbReference>
<dbReference type="InterPro" id="IPR027417">
    <property type="entry name" value="P-loop_NTPase"/>
</dbReference>
<dbReference type="Pfam" id="PF13671">
    <property type="entry name" value="AAA_33"/>
    <property type="match status" value="1"/>
</dbReference>
<sequence>MRLARPDLVVLAGLPGVGKSAVANATAGLLGCTLVSVDPLEAAMWRAGISHDAPTGLAAYVVAEAVAEGQLRLGAPVVVDAVNDHPAARQQWQDLATRTGAMLTFVEVRLADRSEHRRRLEGRVRDLDGFPEPRWSEVESRRAAFESWTEDRLRVDASEPVGRVARRIIDALTPRQP</sequence>
<evidence type="ECO:0000313" key="2">
    <source>
        <dbReference type="Proteomes" id="UP000016462"/>
    </source>
</evidence>
<dbReference type="Gene3D" id="3.40.50.300">
    <property type="entry name" value="P-loop containing nucleotide triphosphate hydrolases"/>
    <property type="match status" value="1"/>
</dbReference>
<name>U1LCN5_9MICO</name>
<dbReference type="PANTHER" id="PTHR37807:SF3">
    <property type="entry name" value="OS07G0160300 PROTEIN"/>
    <property type="match status" value="1"/>
</dbReference>
<comment type="caution">
    <text evidence="1">The sequence shown here is derived from an EMBL/GenBank/DDBJ whole genome shotgun (WGS) entry which is preliminary data.</text>
</comment>
<gene>
    <name evidence="1" type="ORF">L332_10870</name>
</gene>
<dbReference type="Proteomes" id="UP000016462">
    <property type="component" value="Unassembled WGS sequence"/>
</dbReference>
<evidence type="ECO:0000313" key="1">
    <source>
        <dbReference type="EMBL" id="ERG64943.1"/>
    </source>
</evidence>
<dbReference type="OrthoDB" id="3819922at2"/>
<dbReference type="SUPFAM" id="SSF52540">
    <property type="entry name" value="P-loop containing nucleoside triphosphate hydrolases"/>
    <property type="match status" value="1"/>
</dbReference>
<dbReference type="AlphaFoldDB" id="U1LCN5"/>
<reference evidence="1 2" key="1">
    <citation type="journal article" date="2013" name="Genome Announc.">
        <title>First draft genome sequence from a member of the genus agrococcus, isolated from modern microbialites.</title>
        <authorList>
            <person name="White R.A.III."/>
            <person name="Grassa C.J."/>
            <person name="Suttle C.A."/>
        </authorList>
    </citation>
    <scope>NUCLEOTIDE SEQUENCE [LARGE SCALE GENOMIC DNA]</scope>
    <source>
        <strain evidence="1 2">RW1</strain>
    </source>
</reference>
<proteinExistence type="predicted"/>
<keyword evidence="2" id="KW-1185">Reference proteome</keyword>